<keyword evidence="2" id="KW-1185">Reference proteome</keyword>
<evidence type="ECO:0000313" key="1">
    <source>
        <dbReference type="EMBL" id="MBN3967242.1"/>
    </source>
</evidence>
<proteinExistence type="predicted"/>
<gene>
    <name evidence="1" type="ORF">IMW75_18430</name>
</gene>
<organism evidence="1 2">
    <name type="scientific">Pseudomonas gregormendelii</name>
    <dbReference type="NCBI Taxonomy" id="1628277"/>
    <lineage>
        <taxon>Bacteria</taxon>
        <taxon>Pseudomonadati</taxon>
        <taxon>Pseudomonadota</taxon>
        <taxon>Gammaproteobacteria</taxon>
        <taxon>Pseudomonadales</taxon>
        <taxon>Pseudomonadaceae</taxon>
        <taxon>Pseudomonas</taxon>
    </lineage>
</organism>
<comment type="caution">
    <text evidence="1">The sequence shown here is derived from an EMBL/GenBank/DDBJ whole genome shotgun (WGS) entry which is preliminary data.</text>
</comment>
<protein>
    <submittedName>
        <fullName evidence="1">Uncharacterized protein</fullName>
    </submittedName>
</protein>
<reference evidence="1 2" key="1">
    <citation type="journal article" date="2021" name="Int. J. Syst. Evol. Microbiol.">
        <title>Pseudomonas piscium sp. nov., Pseudomonas pisciculturae sp. nov., Pseudomonas mucoides sp. nov. and Pseudomonas neuropathica sp. nov. isolated from rainbow trout.</title>
        <authorList>
            <person name="Duman M."/>
            <person name="Mulet M."/>
            <person name="Altun S."/>
            <person name="Saticioglu I.B."/>
            <person name="Gomila M."/>
            <person name="Lalucat J."/>
            <person name="Garcia-Valdes E."/>
        </authorList>
    </citation>
    <scope>NUCLEOTIDE SEQUENCE [LARGE SCALE GENOMIC DNA]</scope>
    <source>
        <strain evidence="1 2">LMG 28632</strain>
    </source>
</reference>
<dbReference type="EMBL" id="JADEVO010000027">
    <property type="protein sequence ID" value="MBN3967242.1"/>
    <property type="molecule type" value="Genomic_DNA"/>
</dbReference>
<dbReference type="Proteomes" id="UP000772591">
    <property type="component" value="Unassembled WGS sequence"/>
</dbReference>
<name>A0ABS3AJA1_9PSED</name>
<accession>A0ABS3AJA1</accession>
<sequence>MTHSHALNPSSTSHRQAIALIGAELIAYRVNRKPEQRTHLLGLVQMATALGVLNASDRLTLAASLEVCHA</sequence>
<evidence type="ECO:0000313" key="2">
    <source>
        <dbReference type="Proteomes" id="UP000772591"/>
    </source>
</evidence>
<dbReference type="RefSeq" id="WP_205893413.1">
    <property type="nucleotide sequence ID" value="NZ_JADEVO010000027.1"/>
</dbReference>